<gene>
    <name evidence="1" type="ORF">FYJ64_04790</name>
</gene>
<comment type="caution">
    <text evidence="1">The sequence shown here is derived from an EMBL/GenBank/DDBJ whole genome shotgun (WGS) entry which is preliminary data.</text>
</comment>
<protein>
    <recommendedName>
        <fullName evidence="3">DUF3168 domain-containing protein</fullName>
    </recommendedName>
</protein>
<proteinExistence type="predicted"/>
<evidence type="ECO:0008006" key="3">
    <source>
        <dbReference type="Google" id="ProtNLM"/>
    </source>
</evidence>
<dbReference type="GeneID" id="303114636"/>
<dbReference type="Proteomes" id="UP000474676">
    <property type="component" value="Unassembled WGS sequence"/>
</dbReference>
<name>A0A6L5Y590_9FIRM</name>
<keyword evidence="2" id="KW-1185">Reference proteome</keyword>
<sequence length="105" mass="12099">MDKLLELMAEIDIPSAYDHFAEGESPDPPFITYLLPGSDNFAADGKVYFRITEVHIELYTDEKNPEVEALVETVLDAHGIFYDKTEVWIDSEKLYEVLYSFETED</sequence>
<dbReference type="EMBL" id="VUMZ01000003">
    <property type="protein sequence ID" value="MST51625.1"/>
    <property type="molecule type" value="Genomic_DNA"/>
</dbReference>
<accession>A0A6L5Y590</accession>
<organism evidence="1 2">
    <name type="scientific">Hornefia butyriciproducens</name>
    <dbReference type="NCBI Taxonomy" id="2652293"/>
    <lineage>
        <taxon>Bacteria</taxon>
        <taxon>Bacillati</taxon>
        <taxon>Bacillota</taxon>
        <taxon>Clostridia</taxon>
        <taxon>Peptostreptococcales</taxon>
        <taxon>Anaerovoracaceae</taxon>
        <taxon>Hornefia</taxon>
    </lineage>
</organism>
<reference evidence="1 2" key="1">
    <citation type="submission" date="2019-08" db="EMBL/GenBank/DDBJ databases">
        <title>In-depth cultivation of the pig gut microbiome towards novel bacterial diversity and tailored functional studies.</title>
        <authorList>
            <person name="Wylensek D."/>
            <person name="Hitch T.C.A."/>
            <person name="Clavel T."/>
        </authorList>
    </citation>
    <scope>NUCLEOTIDE SEQUENCE [LARGE SCALE GENOMIC DNA]</scope>
    <source>
        <strain evidence="1 2">WCA-MUC-591-APC-3H</strain>
    </source>
</reference>
<evidence type="ECO:0000313" key="2">
    <source>
        <dbReference type="Proteomes" id="UP000474676"/>
    </source>
</evidence>
<dbReference type="RefSeq" id="WP_154574083.1">
    <property type="nucleotide sequence ID" value="NZ_VUMZ01000003.1"/>
</dbReference>
<evidence type="ECO:0000313" key="1">
    <source>
        <dbReference type="EMBL" id="MST51625.1"/>
    </source>
</evidence>
<dbReference type="AlphaFoldDB" id="A0A6L5Y590"/>